<proteinExistence type="inferred from homology"/>
<dbReference type="AlphaFoldDB" id="A0A1M6K0W9"/>
<sequence length="296" mass="33526">MTIRHFKIFVSVCEAMNMTMAAESLYMSQSAVSQAVAELEKHYDVRLFERLSRKLYLTQAGEKLLMYAQHMVRMNADIEKDMKSLHETGLIRLGASVTVGATVLPALVSTFRQANPSVDIEAYEDNTKQIQKRLLMDKTDIGIVEGEITSQDILSTPFMNDELVLICSNNHRFADLSVISPDEVEKEDFILREHGSGTRKTFEDVMTAHQLSWKVTWICNNTDTIKAAVIAGLGISVISKRAVEKEMESGALIVKPIEGVRFFRTFKIAYHKNKYITAQMKKIIDLCIALYPEETY</sequence>
<keyword evidence="2" id="KW-0805">Transcription regulation</keyword>
<evidence type="ECO:0000256" key="2">
    <source>
        <dbReference type="ARBA" id="ARBA00023015"/>
    </source>
</evidence>
<dbReference type="SUPFAM" id="SSF46785">
    <property type="entry name" value="Winged helix' DNA-binding domain"/>
    <property type="match status" value="1"/>
</dbReference>
<organism evidence="6 7">
    <name type="scientific">Parasporobacterium paucivorans DSM 15970</name>
    <dbReference type="NCBI Taxonomy" id="1122934"/>
    <lineage>
        <taxon>Bacteria</taxon>
        <taxon>Bacillati</taxon>
        <taxon>Bacillota</taxon>
        <taxon>Clostridia</taxon>
        <taxon>Lachnospirales</taxon>
        <taxon>Lachnospiraceae</taxon>
        <taxon>Parasporobacterium</taxon>
    </lineage>
</organism>
<evidence type="ECO:0000313" key="6">
    <source>
        <dbReference type="EMBL" id="SHJ52567.1"/>
    </source>
</evidence>
<dbReference type="CDD" id="cd08420">
    <property type="entry name" value="PBP2_CysL_like"/>
    <property type="match status" value="1"/>
</dbReference>
<dbReference type="InterPro" id="IPR005119">
    <property type="entry name" value="LysR_subst-bd"/>
</dbReference>
<dbReference type="PROSITE" id="PS50931">
    <property type="entry name" value="HTH_LYSR"/>
    <property type="match status" value="1"/>
</dbReference>
<dbReference type="Proteomes" id="UP000184342">
    <property type="component" value="Unassembled WGS sequence"/>
</dbReference>
<evidence type="ECO:0000259" key="5">
    <source>
        <dbReference type="PROSITE" id="PS50931"/>
    </source>
</evidence>
<dbReference type="Gene3D" id="3.40.190.290">
    <property type="match status" value="1"/>
</dbReference>
<protein>
    <submittedName>
        <fullName evidence="6">DNA-binding transcriptional regulator, LysR family</fullName>
    </submittedName>
</protein>
<dbReference type="GO" id="GO:0003700">
    <property type="term" value="F:DNA-binding transcription factor activity"/>
    <property type="evidence" value="ECO:0007669"/>
    <property type="project" value="InterPro"/>
</dbReference>
<reference evidence="6 7" key="1">
    <citation type="submission" date="2016-11" db="EMBL/GenBank/DDBJ databases">
        <authorList>
            <person name="Jaros S."/>
            <person name="Januszkiewicz K."/>
            <person name="Wedrychowicz H."/>
        </authorList>
    </citation>
    <scope>NUCLEOTIDE SEQUENCE [LARGE SCALE GENOMIC DNA]</scope>
    <source>
        <strain evidence="6 7">DSM 15970</strain>
    </source>
</reference>
<keyword evidence="7" id="KW-1185">Reference proteome</keyword>
<accession>A0A1M6K0W9</accession>
<dbReference type="SUPFAM" id="SSF53850">
    <property type="entry name" value="Periplasmic binding protein-like II"/>
    <property type="match status" value="1"/>
</dbReference>
<dbReference type="InterPro" id="IPR036388">
    <property type="entry name" value="WH-like_DNA-bd_sf"/>
</dbReference>
<dbReference type="Pfam" id="PF03466">
    <property type="entry name" value="LysR_substrate"/>
    <property type="match status" value="1"/>
</dbReference>
<evidence type="ECO:0000256" key="4">
    <source>
        <dbReference type="ARBA" id="ARBA00023163"/>
    </source>
</evidence>
<dbReference type="PANTHER" id="PTHR30126">
    <property type="entry name" value="HTH-TYPE TRANSCRIPTIONAL REGULATOR"/>
    <property type="match status" value="1"/>
</dbReference>
<name>A0A1M6K0W9_9FIRM</name>
<keyword evidence="4" id="KW-0804">Transcription</keyword>
<dbReference type="PANTHER" id="PTHR30126:SF39">
    <property type="entry name" value="HTH-TYPE TRANSCRIPTIONAL REGULATOR CYSL"/>
    <property type="match status" value="1"/>
</dbReference>
<dbReference type="RefSeq" id="WP_073994369.1">
    <property type="nucleotide sequence ID" value="NZ_FQYT01000024.1"/>
</dbReference>
<dbReference type="GO" id="GO:0000976">
    <property type="term" value="F:transcription cis-regulatory region binding"/>
    <property type="evidence" value="ECO:0007669"/>
    <property type="project" value="TreeGrafter"/>
</dbReference>
<gene>
    <name evidence="6" type="ORF">SAMN02745691_02111</name>
</gene>
<keyword evidence="3 6" id="KW-0238">DNA-binding</keyword>
<dbReference type="InterPro" id="IPR036390">
    <property type="entry name" value="WH_DNA-bd_sf"/>
</dbReference>
<evidence type="ECO:0000313" key="7">
    <source>
        <dbReference type="Proteomes" id="UP000184342"/>
    </source>
</evidence>
<evidence type="ECO:0000256" key="3">
    <source>
        <dbReference type="ARBA" id="ARBA00023125"/>
    </source>
</evidence>
<dbReference type="OrthoDB" id="9785745at2"/>
<dbReference type="PRINTS" id="PR00039">
    <property type="entry name" value="HTHLYSR"/>
</dbReference>
<feature type="domain" description="HTH lysR-type" evidence="5">
    <location>
        <begin position="1"/>
        <end position="58"/>
    </location>
</feature>
<dbReference type="Pfam" id="PF00126">
    <property type="entry name" value="HTH_1"/>
    <property type="match status" value="1"/>
</dbReference>
<evidence type="ECO:0000256" key="1">
    <source>
        <dbReference type="ARBA" id="ARBA00009437"/>
    </source>
</evidence>
<dbReference type="STRING" id="1122934.SAMN02745691_02111"/>
<dbReference type="EMBL" id="FQYT01000024">
    <property type="protein sequence ID" value="SHJ52567.1"/>
    <property type="molecule type" value="Genomic_DNA"/>
</dbReference>
<dbReference type="Gene3D" id="1.10.10.10">
    <property type="entry name" value="Winged helix-like DNA-binding domain superfamily/Winged helix DNA-binding domain"/>
    <property type="match status" value="1"/>
</dbReference>
<comment type="similarity">
    <text evidence="1">Belongs to the LysR transcriptional regulatory family.</text>
</comment>
<dbReference type="InterPro" id="IPR000847">
    <property type="entry name" value="LysR_HTH_N"/>
</dbReference>
<dbReference type="FunFam" id="1.10.10.10:FF:000001">
    <property type="entry name" value="LysR family transcriptional regulator"/>
    <property type="match status" value="1"/>
</dbReference>